<keyword evidence="2" id="KW-1185">Reference proteome</keyword>
<dbReference type="AlphaFoldDB" id="T1I9Z8"/>
<evidence type="ECO:0000313" key="2">
    <source>
        <dbReference type="Proteomes" id="UP000015103"/>
    </source>
</evidence>
<protein>
    <submittedName>
        <fullName evidence="1">Uncharacterized protein</fullName>
    </submittedName>
</protein>
<organism evidence="1 2">
    <name type="scientific">Rhodnius prolixus</name>
    <name type="common">Triatomid bug</name>
    <dbReference type="NCBI Taxonomy" id="13249"/>
    <lineage>
        <taxon>Eukaryota</taxon>
        <taxon>Metazoa</taxon>
        <taxon>Ecdysozoa</taxon>
        <taxon>Arthropoda</taxon>
        <taxon>Hexapoda</taxon>
        <taxon>Insecta</taxon>
        <taxon>Pterygota</taxon>
        <taxon>Neoptera</taxon>
        <taxon>Paraneoptera</taxon>
        <taxon>Hemiptera</taxon>
        <taxon>Heteroptera</taxon>
        <taxon>Panheteroptera</taxon>
        <taxon>Cimicomorpha</taxon>
        <taxon>Reduviidae</taxon>
        <taxon>Triatominae</taxon>
        <taxon>Rhodnius</taxon>
    </lineage>
</organism>
<reference evidence="1" key="1">
    <citation type="submission" date="2015-05" db="UniProtKB">
        <authorList>
            <consortium name="EnsemblMetazoa"/>
        </authorList>
    </citation>
    <scope>IDENTIFICATION</scope>
</reference>
<dbReference type="Proteomes" id="UP000015103">
    <property type="component" value="Unassembled WGS sequence"/>
</dbReference>
<dbReference type="VEuPathDB" id="VectorBase:RPRC013119"/>
<accession>T1I9Z8</accession>
<dbReference type="EnsemblMetazoa" id="RPRC013119-RA">
    <property type="protein sequence ID" value="RPRC013119-PA"/>
    <property type="gene ID" value="RPRC013119"/>
</dbReference>
<proteinExistence type="predicted"/>
<dbReference type="EMBL" id="ACPB03005136">
    <property type="status" value="NOT_ANNOTATED_CDS"/>
    <property type="molecule type" value="Genomic_DNA"/>
</dbReference>
<evidence type="ECO:0000313" key="1">
    <source>
        <dbReference type="EnsemblMetazoa" id="RPRC013119-PA"/>
    </source>
</evidence>
<dbReference type="InParanoid" id="T1I9Z8"/>
<sequence length="97" mass="10964">MVIISILIGTSVANYDIIARQLGYPMRFLYTYPMAYPMTFPEPIFMPPLDRSPPVVTAINNNDRTRNPKFFQSSAPKFQNMQTTRSGANHYGNTVAS</sequence>
<name>T1I9Z8_RHOPR</name>
<dbReference type="HOGENOM" id="CLU_2349293_0_0_1"/>